<comment type="caution">
    <text evidence="1">The sequence shown here is derived from an EMBL/GenBank/DDBJ whole genome shotgun (WGS) entry which is preliminary data.</text>
</comment>
<gene>
    <name evidence="1" type="ORF">MENTE1834_LOCUS6545</name>
</gene>
<protein>
    <submittedName>
        <fullName evidence="1">Uncharacterized protein</fullName>
    </submittedName>
</protein>
<reference evidence="1" key="1">
    <citation type="submission" date="2023-11" db="EMBL/GenBank/DDBJ databases">
        <authorList>
            <person name="Poullet M."/>
        </authorList>
    </citation>
    <scope>NUCLEOTIDE SEQUENCE</scope>
    <source>
        <strain evidence="1">E1834</strain>
    </source>
</reference>
<sequence>MEENNNNKKKKKRERSFVSLAPQFIQTIFNILKRECLSILIQNIYLFS</sequence>
<evidence type="ECO:0000313" key="1">
    <source>
        <dbReference type="EMBL" id="CAK5027953.1"/>
    </source>
</evidence>
<name>A0ACB0Y2M0_MELEN</name>
<keyword evidence="2" id="KW-1185">Reference proteome</keyword>
<proteinExistence type="predicted"/>
<dbReference type="EMBL" id="CAVMJV010000004">
    <property type="protein sequence ID" value="CAK5027953.1"/>
    <property type="molecule type" value="Genomic_DNA"/>
</dbReference>
<dbReference type="Proteomes" id="UP001497535">
    <property type="component" value="Unassembled WGS sequence"/>
</dbReference>
<organism evidence="1 2">
    <name type="scientific">Meloidogyne enterolobii</name>
    <name type="common">Root-knot nematode worm</name>
    <name type="synonym">Meloidogyne mayaguensis</name>
    <dbReference type="NCBI Taxonomy" id="390850"/>
    <lineage>
        <taxon>Eukaryota</taxon>
        <taxon>Metazoa</taxon>
        <taxon>Ecdysozoa</taxon>
        <taxon>Nematoda</taxon>
        <taxon>Chromadorea</taxon>
        <taxon>Rhabditida</taxon>
        <taxon>Tylenchina</taxon>
        <taxon>Tylenchomorpha</taxon>
        <taxon>Tylenchoidea</taxon>
        <taxon>Meloidogynidae</taxon>
        <taxon>Meloidogyninae</taxon>
        <taxon>Meloidogyne</taxon>
    </lineage>
</organism>
<evidence type="ECO:0000313" key="2">
    <source>
        <dbReference type="Proteomes" id="UP001497535"/>
    </source>
</evidence>
<accession>A0ACB0Y2M0</accession>